<name>V4Q744_9CAUL</name>
<evidence type="ECO:0000313" key="11">
    <source>
        <dbReference type="EMBL" id="ESQ93650.1"/>
    </source>
</evidence>
<evidence type="ECO:0000256" key="2">
    <source>
        <dbReference type="ARBA" id="ARBA00022692"/>
    </source>
</evidence>
<dbReference type="Pfam" id="PF13899">
    <property type="entry name" value="Thioredoxin_7"/>
    <property type="match status" value="1"/>
</dbReference>
<keyword evidence="2 7" id="KW-0812">Transmembrane</keyword>
<dbReference type="InterPro" id="IPR035671">
    <property type="entry name" value="DsbD_gamma"/>
</dbReference>
<evidence type="ECO:0000256" key="7">
    <source>
        <dbReference type="SAM" id="Phobius"/>
    </source>
</evidence>
<organism evidence="11 12">
    <name type="scientific">Asticcacaulis benevestitus DSM 16100 = ATCC BAA-896</name>
    <dbReference type="NCBI Taxonomy" id="1121022"/>
    <lineage>
        <taxon>Bacteria</taxon>
        <taxon>Pseudomonadati</taxon>
        <taxon>Pseudomonadota</taxon>
        <taxon>Alphaproteobacteria</taxon>
        <taxon>Caulobacterales</taxon>
        <taxon>Caulobacteraceae</taxon>
        <taxon>Asticcacaulis</taxon>
    </lineage>
</organism>
<dbReference type="EMBL" id="AWGB01000007">
    <property type="protein sequence ID" value="ESQ93650.1"/>
    <property type="molecule type" value="Genomic_DNA"/>
</dbReference>
<evidence type="ECO:0000256" key="6">
    <source>
        <dbReference type="ARBA" id="ARBA00023284"/>
    </source>
</evidence>
<dbReference type="AlphaFoldDB" id="V4Q744"/>
<dbReference type="eggNOG" id="COG4232">
    <property type="taxonomic scope" value="Bacteria"/>
</dbReference>
<dbReference type="Gene3D" id="3.40.30.10">
    <property type="entry name" value="Glutaredoxin"/>
    <property type="match status" value="1"/>
</dbReference>
<feature type="transmembrane region" description="Helical" evidence="7">
    <location>
        <begin position="335"/>
        <end position="359"/>
    </location>
</feature>
<dbReference type="GO" id="GO:0045454">
    <property type="term" value="P:cell redox homeostasis"/>
    <property type="evidence" value="ECO:0007669"/>
    <property type="project" value="TreeGrafter"/>
</dbReference>
<dbReference type="GO" id="GO:0015035">
    <property type="term" value="F:protein-disulfide reductase activity"/>
    <property type="evidence" value="ECO:0007669"/>
    <property type="project" value="TreeGrafter"/>
</dbReference>
<reference evidence="11 12" key="1">
    <citation type="journal article" date="2014" name="Nature">
        <title>Sequential evolution of bacterial morphology by co-option of a developmental regulator.</title>
        <authorList>
            <person name="Jiang C."/>
            <person name="Brown P.J."/>
            <person name="Ducret A."/>
            <person name="Brun Y.V."/>
        </authorList>
    </citation>
    <scope>NUCLEOTIDE SEQUENCE [LARGE SCALE GENOMIC DNA]</scope>
    <source>
        <strain evidence="11 12">DSM 16100</strain>
    </source>
</reference>
<feature type="transmembrane region" description="Helical" evidence="7">
    <location>
        <begin position="517"/>
        <end position="535"/>
    </location>
</feature>
<dbReference type="InterPro" id="IPR036249">
    <property type="entry name" value="Thioredoxin-like_sf"/>
</dbReference>
<proteinExistence type="predicted"/>
<dbReference type="GO" id="GO:0017004">
    <property type="term" value="P:cytochrome complex assembly"/>
    <property type="evidence" value="ECO:0007669"/>
    <property type="project" value="UniProtKB-KW"/>
</dbReference>
<evidence type="ECO:0000256" key="8">
    <source>
        <dbReference type="SAM" id="SignalP"/>
    </source>
</evidence>
<dbReference type="Pfam" id="PF11412">
    <property type="entry name" value="DsbD_N"/>
    <property type="match status" value="1"/>
</dbReference>
<feature type="chain" id="PRO_5004725735" description="Thioredoxin domain-containing protein" evidence="8">
    <location>
        <begin position="23"/>
        <end position="688"/>
    </location>
</feature>
<sequence length="688" mass="71910">MSSVLRFVVCLFLLAFALPTQAEEGKSAHITARLIAESATVAPNGDITLALDYTPAPGWHTYWINPGDTGLPPRFKWNLPDGLSVADAQFPAPELLPTFGLVSYGFNGQTVLLIPAHNGSKLTAGDTLPIKAHVDFLVCADVCIPESLDVSLDLKVGAPKPGPDAGVIDKARQAMPAPFGAQATVDLRGDQVELGFPVKDIKAQGAYFFFEQGNVIAAASPQALDTGSAGFSLSGKAAGAALPDGVLSGVLKLADGKAYRVTLTRAPLSPSVHGLGAAPVSQTDTTLTGVLIAMAFAFVGGLILNLMPCVFPVLSMKLLSLARSGHDKGLAQQEALFYGAGTIITFVSLALILTAARLFGQSIGWGFQLQSPYVTAGLSLIMLLVALNMSGLFEVGASLQAVGGLQVSANRPRLGAFLTGVLAVVVAAPCTAPFMATAIGVALAQGGLVSFAIFVALGVGFALPFVVLTYLITLVPAVAKALPKPGKWMDILKHALSLLMYAACVWLIWVFAQQVQVYGVILLAFALVLVVIAVLKSPLPKFIKPVVLVGGLVLCGLAASLPRAEKAPSASSGLMAHKVFSTEGLAALRAEGKPVFVDLTAAWCVTCKVNERLVLTTPEFEKAVNDTGTVYMVGDWTNQDAEIAHYLTLFGRSGVPLYVYYGPNNAEPVVLPQILKTADVVKLVRAGK</sequence>
<feature type="domain" description="Thiol:disulfide interchange protein DsbD N-terminal" evidence="10">
    <location>
        <begin position="36"/>
        <end position="149"/>
    </location>
</feature>
<dbReference type="PATRIC" id="fig|1121022.4.peg.966"/>
<accession>V4Q744</accession>
<comment type="caution">
    <text evidence="11">The sequence shown here is derived from an EMBL/GenBank/DDBJ whole genome shotgun (WGS) entry which is preliminary data.</text>
</comment>
<feature type="transmembrane region" description="Helical" evidence="7">
    <location>
        <begin position="371"/>
        <end position="393"/>
    </location>
</feature>
<feature type="signal peptide" evidence="8">
    <location>
        <begin position="1"/>
        <end position="22"/>
    </location>
</feature>
<feature type="transmembrane region" description="Helical" evidence="7">
    <location>
        <begin position="290"/>
        <end position="314"/>
    </location>
</feature>
<evidence type="ECO:0000256" key="3">
    <source>
        <dbReference type="ARBA" id="ARBA00022748"/>
    </source>
</evidence>
<dbReference type="PROSITE" id="PS00194">
    <property type="entry name" value="THIOREDOXIN_1"/>
    <property type="match status" value="1"/>
</dbReference>
<feature type="transmembrane region" description="Helical" evidence="7">
    <location>
        <begin position="449"/>
        <end position="479"/>
    </location>
</feature>
<feature type="transmembrane region" description="Helical" evidence="7">
    <location>
        <begin position="542"/>
        <end position="561"/>
    </location>
</feature>
<evidence type="ECO:0000256" key="5">
    <source>
        <dbReference type="ARBA" id="ARBA00023136"/>
    </source>
</evidence>
<protein>
    <recommendedName>
        <fullName evidence="13">Thioredoxin domain-containing protein</fullName>
    </recommendedName>
</protein>
<dbReference type="CDD" id="cd02953">
    <property type="entry name" value="DsbDgamma"/>
    <property type="match status" value="1"/>
</dbReference>
<evidence type="ECO:0000259" key="9">
    <source>
        <dbReference type="Pfam" id="PF02683"/>
    </source>
</evidence>
<dbReference type="InterPro" id="IPR028250">
    <property type="entry name" value="DsbDN"/>
</dbReference>
<keyword evidence="8" id="KW-0732">Signal</keyword>
<feature type="transmembrane region" description="Helical" evidence="7">
    <location>
        <begin position="414"/>
        <end position="443"/>
    </location>
</feature>
<dbReference type="PANTHER" id="PTHR32234:SF3">
    <property type="entry name" value="SUPPRESSION OF COPPER SENSITIVITY PROTEIN"/>
    <property type="match status" value="1"/>
</dbReference>
<dbReference type="STRING" id="1121022.GCA_000376105_02009"/>
<keyword evidence="3" id="KW-0201">Cytochrome c-type biogenesis</keyword>
<evidence type="ECO:0008006" key="13">
    <source>
        <dbReference type="Google" id="ProtNLM"/>
    </source>
</evidence>
<keyword evidence="6" id="KW-0676">Redox-active center</keyword>
<keyword evidence="5 7" id="KW-0472">Membrane</keyword>
<dbReference type="eggNOG" id="COG4233">
    <property type="taxonomic scope" value="Bacteria"/>
</dbReference>
<feature type="transmembrane region" description="Helical" evidence="7">
    <location>
        <begin position="491"/>
        <end position="511"/>
    </location>
</feature>
<dbReference type="RefSeq" id="WP_018081674.1">
    <property type="nucleotide sequence ID" value="NZ_AQWM01000007.1"/>
</dbReference>
<dbReference type="PANTHER" id="PTHR32234">
    <property type="entry name" value="THIOL:DISULFIDE INTERCHANGE PROTEIN DSBD"/>
    <property type="match status" value="1"/>
</dbReference>
<evidence type="ECO:0000313" key="12">
    <source>
        <dbReference type="Proteomes" id="UP000017837"/>
    </source>
</evidence>
<dbReference type="Pfam" id="PF02683">
    <property type="entry name" value="DsbD_TM"/>
    <property type="match status" value="1"/>
</dbReference>
<feature type="domain" description="Cytochrome C biogenesis protein transmembrane" evidence="9">
    <location>
        <begin position="292"/>
        <end position="508"/>
    </location>
</feature>
<keyword evidence="4 7" id="KW-1133">Transmembrane helix</keyword>
<keyword evidence="12" id="KW-1185">Reference proteome</keyword>
<evidence type="ECO:0000256" key="4">
    <source>
        <dbReference type="ARBA" id="ARBA00022989"/>
    </source>
</evidence>
<evidence type="ECO:0000256" key="1">
    <source>
        <dbReference type="ARBA" id="ARBA00004141"/>
    </source>
</evidence>
<comment type="subcellular location">
    <subcellularLocation>
        <location evidence="1">Membrane</location>
        <topology evidence="1">Multi-pass membrane protein</topology>
    </subcellularLocation>
</comment>
<dbReference type="InterPro" id="IPR003834">
    <property type="entry name" value="Cyt_c_assmbl_TM_dom"/>
</dbReference>
<gene>
    <name evidence="11" type="ORF">ABENE_04860</name>
</gene>
<dbReference type="InterPro" id="IPR017937">
    <property type="entry name" value="Thioredoxin_CS"/>
</dbReference>
<dbReference type="Proteomes" id="UP000017837">
    <property type="component" value="Unassembled WGS sequence"/>
</dbReference>
<dbReference type="SUPFAM" id="SSF52833">
    <property type="entry name" value="Thioredoxin-like"/>
    <property type="match status" value="1"/>
</dbReference>
<dbReference type="GO" id="GO:0016020">
    <property type="term" value="C:membrane"/>
    <property type="evidence" value="ECO:0007669"/>
    <property type="project" value="UniProtKB-SubCell"/>
</dbReference>
<evidence type="ECO:0000259" key="10">
    <source>
        <dbReference type="Pfam" id="PF11412"/>
    </source>
</evidence>